<name>A0ABU8CAS9_9GAMM</name>
<dbReference type="NCBIfam" id="TIGR02595">
    <property type="entry name" value="PEP_CTERM"/>
    <property type="match status" value="1"/>
</dbReference>
<evidence type="ECO:0000259" key="3">
    <source>
        <dbReference type="Pfam" id="PF07589"/>
    </source>
</evidence>
<dbReference type="SUPFAM" id="SSF49785">
    <property type="entry name" value="Galactose-binding domain-like"/>
    <property type="match status" value="1"/>
</dbReference>
<dbReference type="EMBL" id="JALAAR010000017">
    <property type="protein sequence ID" value="MEH8018958.1"/>
    <property type="molecule type" value="Genomic_DNA"/>
</dbReference>
<sequence length="204" mass="22177">MSLRSAVCACTLLVASFASHAGLIVNGDFESHKLNKNSWTWLSSSQFDGWQGSNIEIWHALQGVEAVSGNHFIELNADGGNSGDWSIFQSFATEIGQHYQLDFYYRARTGNNEQFQVSVAGIDWLLNDHSSAGWTQFSNSFIATGNSTTLRFTSKNPGTYGNFIDAVQVSAVPVISQVPEPATLAAFGLGLIGLLAGRRLRQPK</sequence>
<dbReference type="Gene3D" id="2.60.120.260">
    <property type="entry name" value="Galactose-binding domain-like"/>
    <property type="match status" value="1"/>
</dbReference>
<dbReference type="InterPro" id="IPR006946">
    <property type="entry name" value="DGR2-like_dom"/>
</dbReference>
<protein>
    <submittedName>
        <fullName evidence="4">DUF642 domain-containing protein</fullName>
    </submittedName>
</protein>
<dbReference type="Pfam" id="PF07589">
    <property type="entry name" value="PEP-CTERM"/>
    <property type="match status" value="1"/>
</dbReference>
<evidence type="ECO:0000313" key="5">
    <source>
        <dbReference type="Proteomes" id="UP001375382"/>
    </source>
</evidence>
<dbReference type="InterPro" id="IPR008979">
    <property type="entry name" value="Galactose-bd-like_sf"/>
</dbReference>
<keyword evidence="5" id="KW-1185">Reference proteome</keyword>
<proteinExistence type="predicted"/>
<accession>A0ABU8CAS9</accession>
<gene>
    <name evidence="4" type="ORF">MN202_17075</name>
</gene>
<dbReference type="Pfam" id="PF04862">
    <property type="entry name" value="DUF642"/>
    <property type="match status" value="1"/>
</dbReference>
<comment type="caution">
    <text evidence="4">The sequence shown here is derived from an EMBL/GenBank/DDBJ whole genome shotgun (WGS) entry which is preliminary data.</text>
</comment>
<feature type="chain" id="PRO_5047181466" evidence="1">
    <location>
        <begin position="22"/>
        <end position="204"/>
    </location>
</feature>
<reference evidence="4 5" key="1">
    <citation type="journal article" date="2023" name="Ecotoxicol. Environ. Saf.">
        <title>Mercury remediation potential of mercury-resistant strain Rheinheimera metallidurans sp. nov. isolated from a municipal waste dumping site.</title>
        <authorList>
            <person name="Yadav V."/>
            <person name="Manjhi A."/>
            <person name="Vadakedath N."/>
        </authorList>
    </citation>
    <scope>NUCLEOTIDE SEQUENCE [LARGE SCALE GENOMIC DNA]</scope>
    <source>
        <strain evidence="4 5">E-49</strain>
    </source>
</reference>
<dbReference type="InterPro" id="IPR013424">
    <property type="entry name" value="Ice-binding_C"/>
</dbReference>
<keyword evidence="1" id="KW-0732">Signal</keyword>
<feature type="domain" description="DUF642" evidence="2">
    <location>
        <begin position="22"/>
        <end position="169"/>
    </location>
</feature>
<organism evidence="4 5">
    <name type="scientific">Rheinheimera muenzenbergensis</name>
    <dbReference type="NCBI Taxonomy" id="1193628"/>
    <lineage>
        <taxon>Bacteria</taxon>
        <taxon>Pseudomonadati</taxon>
        <taxon>Pseudomonadota</taxon>
        <taxon>Gammaproteobacteria</taxon>
        <taxon>Chromatiales</taxon>
        <taxon>Chromatiaceae</taxon>
        <taxon>Rheinheimera</taxon>
    </lineage>
</organism>
<dbReference type="Proteomes" id="UP001375382">
    <property type="component" value="Unassembled WGS sequence"/>
</dbReference>
<evidence type="ECO:0000259" key="2">
    <source>
        <dbReference type="Pfam" id="PF04862"/>
    </source>
</evidence>
<feature type="signal peptide" evidence="1">
    <location>
        <begin position="1"/>
        <end position="21"/>
    </location>
</feature>
<evidence type="ECO:0000256" key="1">
    <source>
        <dbReference type="SAM" id="SignalP"/>
    </source>
</evidence>
<dbReference type="RefSeq" id="WP_335737352.1">
    <property type="nucleotide sequence ID" value="NZ_JALAAR010000017.1"/>
</dbReference>
<feature type="domain" description="Ice-binding protein C-terminal" evidence="3">
    <location>
        <begin position="177"/>
        <end position="199"/>
    </location>
</feature>
<evidence type="ECO:0000313" key="4">
    <source>
        <dbReference type="EMBL" id="MEH8018958.1"/>
    </source>
</evidence>